<dbReference type="InterPro" id="IPR004294">
    <property type="entry name" value="Carotenoid_Oase"/>
</dbReference>
<comment type="caution">
    <text evidence="5">The sequence shown here is derived from an EMBL/GenBank/DDBJ whole genome shotgun (WGS) entry which is preliminary data.</text>
</comment>
<evidence type="ECO:0000313" key="5">
    <source>
        <dbReference type="EMBL" id="RGP66160.1"/>
    </source>
</evidence>
<gene>
    <name evidence="5" type="ORF">FSPOR_6780</name>
</gene>
<evidence type="ECO:0000256" key="2">
    <source>
        <dbReference type="ARBA" id="ARBA00022723"/>
    </source>
</evidence>
<feature type="binding site" evidence="4">
    <location>
        <position position="86"/>
    </location>
    <ligand>
        <name>Fe cation</name>
        <dbReference type="ChEBI" id="CHEBI:24875"/>
        <note>catalytic</note>
    </ligand>
</feature>
<dbReference type="STRING" id="5514.A0A395S176"/>
<dbReference type="AlphaFoldDB" id="A0A395S176"/>
<keyword evidence="2 4" id="KW-0479">Metal-binding</keyword>
<dbReference type="GO" id="GO:0046872">
    <property type="term" value="F:metal ion binding"/>
    <property type="evidence" value="ECO:0007669"/>
    <property type="project" value="UniProtKB-KW"/>
</dbReference>
<proteinExistence type="inferred from homology"/>
<evidence type="ECO:0000256" key="3">
    <source>
        <dbReference type="ARBA" id="ARBA00023004"/>
    </source>
</evidence>
<comment type="similarity">
    <text evidence="1">Belongs to the carotenoid oxygenase family.</text>
</comment>
<reference evidence="5 6" key="1">
    <citation type="journal article" date="2018" name="PLoS Pathog.">
        <title>Evolution of structural diversity of trichothecenes, a family of toxins produced by plant pathogenic and entomopathogenic fungi.</title>
        <authorList>
            <person name="Proctor R.H."/>
            <person name="McCormick S.P."/>
            <person name="Kim H.S."/>
            <person name="Cardoza R.E."/>
            <person name="Stanley A.M."/>
            <person name="Lindo L."/>
            <person name="Kelly A."/>
            <person name="Brown D.W."/>
            <person name="Lee T."/>
            <person name="Vaughan M.M."/>
            <person name="Alexander N.J."/>
            <person name="Busman M."/>
            <person name="Gutierrez S."/>
        </authorList>
    </citation>
    <scope>NUCLEOTIDE SEQUENCE [LARGE SCALE GENOMIC DNA]</scope>
    <source>
        <strain evidence="5 6">NRRL 3299</strain>
    </source>
</reference>
<accession>A0A395S176</accession>
<feature type="binding site" evidence="4">
    <location>
        <position position="15"/>
    </location>
    <ligand>
        <name>Fe cation</name>
        <dbReference type="ChEBI" id="CHEBI:24875"/>
        <note>catalytic</note>
    </ligand>
</feature>
<evidence type="ECO:0000256" key="1">
    <source>
        <dbReference type="ARBA" id="ARBA00006787"/>
    </source>
</evidence>
<keyword evidence="3 4" id="KW-0408">Iron</keyword>
<evidence type="ECO:0000313" key="6">
    <source>
        <dbReference type="Proteomes" id="UP000266152"/>
    </source>
</evidence>
<dbReference type="Pfam" id="PF03055">
    <property type="entry name" value="RPE65"/>
    <property type="match status" value="1"/>
</dbReference>
<protein>
    <submittedName>
        <fullName evidence="5">Uncharacterized protein</fullName>
    </submittedName>
</protein>
<dbReference type="EMBL" id="PXOF01000096">
    <property type="protein sequence ID" value="RGP66160.1"/>
    <property type="molecule type" value="Genomic_DNA"/>
</dbReference>
<name>A0A395S176_FUSSP</name>
<keyword evidence="6" id="KW-1185">Reference proteome</keyword>
<dbReference type="Proteomes" id="UP000266152">
    <property type="component" value="Unassembled WGS sequence"/>
</dbReference>
<organism evidence="5 6">
    <name type="scientific">Fusarium sporotrichioides</name>
    <dbReference type="NCBI Taxonomy" id="5514"/>
    <lineage>
        <taxon>Eukaryota</taxon>
        <taxon>Fungi</taxon>
        <taxon>Dikarya</taxon>
        <taxon>Ascomycota</taxon>
        <taxon>Pezizomycotina</taxon>
        <taxon>Sordariomycetes</taxon>
        <taxon>Hypocreomycetidae</taxon>
        <taxon>Hypocreales</taxon>
        <taxon>Nectriaceae</taxon>
        <taxon>Fusarium</taxon>
    </lineage>
</organism>
<evidence type="ECO:0000256" key="4">
    <source>
        <dbReference type="PIRSR" id="PIRSR604294-1"/>
    </source>
</evidence>
<sequence>MNETWVKSPYITFIHDMVLTENWIVLILWPFEASMERMKAGGRLYAYDYDLPASSIPIPRRPEKDNAGWKLGEYRVYYTKNCMIGHTASGWEENGKIYFECSRSHNNFFPFFPAKSAVGQERIAPARGQRLLHVATTPQKEMAGLYTLDFEIPIAVTELPMRMRPQIHGNWVDARFFNDRPLVNEPDEVELSGKAINLTIDV</sequence>
<comment type="cofactor">
    <cofactor evidence="4">
        <name>Fe(2+)</name>
        <dbReference type="ChEBI" id="CHEBI:29033"/>
    </cofactor>
    <text evidence="4">Binds 1 Fe(2+) ion per subunit.</text>
</comment>
<dbReference type="GO" id="GO:0016702">
    <property type="term" value="F:oxidoreductase activity, acting on single donors with incorporation of molecular oxygen, incorporation of two atoms of oxygen"/>
    <property type="evidence" value="ECO:0007669"/>
    <property type="project" value="InterPro"/>
</dbReference>